<name>A0A645DN83_9ZZZZ</name>
<reference evidence="1" key="1">
    <citation type="submission" date="2019-08" db="EMBL/GenBank/DDBJ databases">
        <authorList>
            <person name="Kucharzyk K."/>
            <person name="Murdoch R.W."/>
            <person name="Higgins S."/>
            <person name="Loffler F."/>
        </authorList>
    </citation>
    <scope>NUCLEOTIDE SEQUENCE</scope>
</reference>
<dbReference type="AlphaFoldDB" id="A0A645DN83"/>
<proteinExistence type="predicted"/>
<organism evidence="1">
    <name type="scientific">bioreactor metagenome</name>
    <dbReference type="NCBI Taxonomy" id="1076179"/>
    <lineage>
        <taxon>unclassified sequences</taxon>
        <taxon>metagenomes</taxon>
        <taxon>ecological metagenomes</taxon>
    </lineage>
</organism>
<gene>
    <name evidence="1" type="ORF">SDC9_137878</name>
</gene>
<accession>A0A645DN83</accession>
<evidence type="ECO:0000313" key="1">
    <source>
        <dbReference type="EMBL" id="MPM90756.1"/>
    </source>
</evidence>
<protein>
    <submittedName>
        <fullName evidence="1">Uncharacterized protein</fullName>
    </submittedName>
</protein>
<sequence length="275" mass="30917">MKRIKLTTVLLATFIINAYSIDLNDSEISDPEIAVSEITANDVDVNYLASNNIDATSVNAFKDSVRTVRSKYVGDDDLLNLKFNTLRYNPPKPKKMDQNMELLPIVNQGLTISEPFELDLNINKLNSNLYNPTKNELSFWNKATKRSSNMDKWDRIKIIGLYSASIICNSIGDGMNNTNRKTMGHLFNAASIGFLVASPFVVKYEKDKWFWYLLSYTSLRLAFFDAGYNLTTNKPIDFIGTTAPTDKLYRAVGAGYNISKSVGLVLGFTVPLKFI</sequence>
<dbReference type="EMBL" id="VSSQ01037927">
    <property type="protein sequence ID" value="MPM90756.1"/>
    <property type="molecule type" value="Genomic_DNA"/>
</dbReference>
<comment type="caution">
    <text evidence="1">The sequence shown here is derived from an EMBL/GenBank/DDBJ whole genome shotgun (WGS) entry which is preliminary data.</text>
</comment>